<reference evidence="1" key="1">
    <citation type="journal article" date="2025" name="Int. J. Syst. Evol. Microbiol.">
        <title>Streptomyces citrinus sp. nov., with yellow diffusible pigment.</title>
        <authorList>
            <person name="He Y."/>
            <person name="Yang E."/>
            <person name="Xu J."/>
            <person name="Sun Y."/>
            <person name="Sun L."/>
        </authorList>
    </citation>
    <scope>NUCLEOTIDE SEQUENCE</scope>
    <source>
        <strain evidence="1">Q6</strain>
    </source>
</reference>
<gene>
    <name evidence="1" type="ORF">V2W30_22580</name>
</gene>
<sequence length="110" mass="11677">MSQDDDEPEEERETSRLAGGCVLAALGAGALAVVFAVSTEAGILAVWLAATAAVWWAARRRMSDSSSPPPPPPADDVYAAHSDEIARVQKGPGEGLLILYPKRDDMENDQ</sequence>
<keyword evidence="2" id="KW-1185">Reference proteome</keyword>
<organism evidence="1 2">
    <name type="scientific">Streptomyces citrinus</name>
    <dbReference type="NCBI Taxonomy" id="3118173"/>
    <lineage>
        <taxon>Bacteria</taxon>
        <taxon>Bacillati</taxon>
        <taxon>Actinomycetota</taxon>
        <taxon>Actinomycetes</taxon>
        <taxon>Kitasatosporales</taxon>
        <taxon>Streptomycetaceae</taxon>
        <taxon>Streptomyces</taxon>
    </lineage>
</organism>
<protein>
    <submittedName>
        <fullName evidence="1">Uncharacterized protein</fullName>
    </submittedName>
</protein>
<dbReference type="EMBL" id="CP146022">
    <property type="protein sequence ID" value="WWQ65835.1"/>
    <property type="molecule type" value="Genomic_DNA"/>
</dbReference>
<proteinExistence type="predicted"/>
<name>A0ACD5AFL5_9ACTN</name>
<evidence type="ECO:0000313" key="2">
    <source>
        <dbReference type="Proteomes" id="UP001432251"/>
    </source>
</evidence>
<dbReference type="Proteomes" id="UP001432251">
    <property type="component" value="Chromosome"/>
</dbReference>
<evidence type="ECO:0000313" key="1">
    <source>
        <dbReference type="EMBL" id="WWQ65835.1"/>
    </source>
</evidence>
<accession>A0ACD5AFL5</accession>